<feature type="region of interest" description="Disordered" evidence="1">
    <location>
        <begin position="26"/>
        <end position="53"/>
    </location>
</feature>
<dbReference type="Proteomes" id="UP000053647">
    <property type="component" value="Unassembled WGS sequence"/>
</dbReference>
<reference evidence="2 3" key="1">
    <citation type="submission" date="2014-06" db="EMBL/GenBank/DDBJ databases">
        <authorList>
            <consortium name="DOE Joint Genome Institute"/>
            <person name="Kuo A."/>
            <person name="Kohler A."/>
            <person name="Nagy L.G."/>
            <person name="Floudas D."/>
            <person name="Copeland A."/>
            <person name="Barry K.W."/>
            <person name="Cichocki N."/>
            <person name="Veneault-Fourrey C."/>
            <person name="LaButti K."/>
            <person name="Lindquist E.A."/>
            <person name="Lipzen A."/>
            <person name="Lundell T."/>
            <person name="Morin E."/>
            <person name="Murat C."/>
            <person name="Sun H."/>
            <person name="Tunlid A."/>
            <person name="Henrissat B."/>
            <person name="Grigoriev I.V."/>
            <person name="Hibbett D.S."/>
            <person name="Martin F."/>
            <person name="Nordberg H.P."/>
            <person name="Cantor M.N."/>
            <person name="Hua S.X."/>
        </authorList>
    </citation>
    <scope>NUCLEOTIDE SEQUENCE [LARGE SCALE GENOMIC DNA]</scope>
    <source>
        <strain evidence="2 3">ATCC 200175</strain>
    </source>
</reference>
<protein>
    <submittedName>
        <fullName evidence="2">Unplaced genomic scaffold PAXINscaffold_53, whole genome shotgun sequence</fullName>
    </submittedName>
</protein>
<keyword evidence="3" id="KW-1185">Reference proteome</keyword>
<evidence type="ECO:0000313" key="2">
    <source>
        <dbReference type="EMBL" id="KIJ11643.1"/>
    </source>
</evidence>
<proteinExistence type="predicted"/>
<dbReference type="EMBL" id="KN819375">
    <property type="protein sequence ID" value="KIJ11643.1"/>
    <property type="molecule type" value="Genomic_DNA"/>
</dbReference>
<dbReference type="AlphaFoldDB" id="A0A0C9TM27"/>
<evidence type="ECO:0000313" key="3">
    <source>
        <dbReference type="Proteomes" id="UP000053647"/>
    </source>
</evidence>
<feature type="compositionally biased region" description="Basic and acidic residues" evidence="1">
    <location>
        <begin position="30"/>
        <end position="45"/>
    </location>
</feature>
<gene>
    <name evidence="2" type="ORF">PAXINDRAFT_157245</name>
</gene>
<evidence type="ECO:0000256" key="1">
    <source>
        <dbReference type="SAM" id="MobiDB-lite"/>
    </source>
</evidence>
<organism evidence="2 3">
    <name type="scientific">Paxillus involutus ATCC 200175</name>
    <dbReference type="NCBI Taxonomy" id="664439"/>
    <lineage>
        <taxon>Eukaryota</taxon>
        <taxon>Fungi</taxon>
        <taxon>Dikarya</taxon>
        <taxon>Basidiomycota</taxon>
        <taxon>Agaricomycotina</taxon>
        <taxon>Agaricomycetes</taxon>
        <taxon>Agaricomycetidae</taxon>
        <taxon>Boletales</taxon>
        <taxon>Paxilineae</taxon>
        <taxon>Paxillaceae</taxon>
        <taxon>Paxillus</taxon>
    </lineage>
</organism>
<reference evidence="3" key="2">
    <citation type="submission" date="2015-01" db="EMBL/GenBank/DDBJ databases">
        <title>Evolutionary Origins and Diversification of the Mycorrhizal Mutualists.</title>
        <authorList>
            <consortium name="DOE Joint Genome Institute"/>
            <consortium name="Mycorrhizal Genomics Consortium"/>
            <person name="Kohler A."/>
            <person name="Kuo A."/>
            <person name="Nagy L.G."/>
            <person name="Floudas D."/>
            <person name="Copeland A."/>
            <person name="Barry K.W."/>
            <person name="Cichocki N."/>
            <person name="Veneault-Fourrey C."/>
            <person name="LaButti K."/>
            <person name="Lindquist E.A."/>
            <person name="Lipzen A."/>
            <person name="Lundell T."/>
            <person name="Morin E."/>
            <person name="Murat C."/>
            <person name="Riley R."/>
            <person name="Ohm R."/>
            <person name="Sun H."/>
            <person name="Tunlid A."/>
            <person name="Henrissat B."/>
            <person name="Grigoriev I.V."/>
            <person name="Hibbett D.S."/>
            <person name="Martin F."/>
        </authorList>
    </citation>
    <scope>NUCLEOTIDE SEQUENCE [LARGE SCALE GENOMIC DNA]</scope>
    <source>
        <strain evidence="3">ATCC 200175</strain>
    </source>
</reference>
<dbReference type="HOGENOM" id="CLU_2237416_0_0_1"/>
<name>A0A0C9TM27_PAXIN</name>
<accession>A0A0C9TM27</accession>
<sequence>MADITVKRLDALKSILNRILKRPAANNRPQEIRRDRIEKQQDKAQHASPHGEIWKCTWHSGTKSRTIILVVAVKVIKIPSMDAELPNVERIINIYKIAVGLDYRQ</sequence>